<protein>
    <submittedName>
        <fullName evidence="2">Uncharacterized protein</fullName>
    </submittedName>
</protein>
<name>A0A7I8JKD6_SPIIN</name>
<dbReference type="EMBL" id="LR746277">
    <property type="protein sequence ID" value="CAA7407589.1"/>
    <property type="molecule type" value="Genomic_DNA"/>
</dbReference>
<evidence type="ECO:0000313" key="3">
    <source>
        <dbReference type="EMBL" id="CAA7407589.1"/>
    </source>
</evidence>
<evidence type="ECO:0000313" key="2">
    <source>
        <dbReference type="EMBL" id="CAA2631277.1"/>
    </source>
</evidence>
<dbReference type="PANTHER" id="PTHR31896:SF12">
    <property type="entry name" value="HXXXD-TYPE ACYL-TRANSFERASE FAMILY PROTEIN"/>
    <property type="match status" value="1"/>
</dbReference>
<dbReference type="InterPro" id="IPR023213">
    <property type="entry name" value="CAT-like_dom_sf"/>
</dbReference>
<dbReference type="Pfam" id="PF02458">
    <property type="entry name" value="Transferase"/>
    <property type="match status" value="1"/>
</dbReference>
<dbReference type="OrthoDB" id="444127at2759"/>
<gene>
    <name evidence="2" type="ORF">SI7747_14016925</name>
    <name evidence="3" type="ORF">SI8410_14018267</name>
</gene>
<dbReference type="Gene3D" id="3.30.559.10">
    <property type="entry name" value="Chloramphenicol acetyltransferase-like domain"/>
    <property type="match status" value="1"/>
</dbReference>
<dbReference type="PANTHER" id="PTHR31896">
    <property type="entry name" value="FAMILY REGULATORY PROTEIN, PUTATIVE (AFU_ORTHOLOGUE AFUA_3G14730)-RELATED"/>
    <property type="match status" value="1"/>
</dbReference>
<evidence type="ECO:0000313" key="4">
    <source>
        <dbReference type="Proteomes" id="UP000663760"/>
    </source>
</evidence>
<reference evidence="2" key="1">
    <citation type="submission" date="2019-12" db="EMBL/GenBank/DDBJ databases">
        <authorList>
            <person name="Scholz U."/>
            <person name="Mascher M."/>
            <person name="Fiebig A."/>
        </authorList>
    </citation>
    <scope>NUCLEOTIDE SEQUENCE</scope>
</reference>
<dbReference type="InterPro" id="IPR051283">
    <property type="entry name" value="Sec_Metabolite_Acyltrans"/>
</dbReference>
<dbReference type="GO" id="GO:0016740">
    <property type="term" value="F:transferase activity"/>
    <property type="evidence" value="ECO:0007669"/>
    <property type="project" value="UniProtKB-KW"/>
</dbReference>
<proteinExistence type="predicted"/>
<dbReference type="AlphaFoldDB" id="A0A7I8JKD6"/>
<accession>A0A7I8JKD6</accession>
<sequence length="169" mass="18260">MAENRRRLRPQLPPAYFGNSIYPISATITAGKLQANDLGWAAGMLNQVVASHTHAAIRGLVEGWMASPSVYLLSGQDHHSIVMASSPQFDLYGCDFGWGKAAGLRSGSANQFDGIIWSYPGREGGGSIDLEVCLPPEVMSSLESDVEFALAVSTLNSFNKRSIKKMKLK</sequence>
<dbReference type="EMBL" id="LR743601">
    <property type="protein sequence ID" value="CAA2631277.1"/>
    <property type="molecule type" value="Genomic_DNA"/>
</dbReference>
<organism evidence="2">
    <name type="scientific">Spirodela intermedia</name>
    <name type="common">Intermediate duckweed</name>
    <dbReference type="NCBI Taxonomy" id="51605"/>
    <lineage>
        <taxon>Eukaryota</taxon>
        <taxon>Viridiplantae</taxon>
        <taxon>Streptophyta</taxon>
        <taxon>Embryophyta</taxon>
        <taxon>Tracheophyta</taxon>
        <taxon>Spermatophyta</taxon>
        <taxon>Magnoliopsida</taxon>
        <taxon>Liliopsida</taxon>
        <taxon>Araceae</taxon>
        <taxon>Lemnoideae</taxon>
        <taxon>Spirodela</taxon>
    </lineage>
</organism>
<evidence type="ECO:0000256" key="1">
    <source>
        <dbReference type="ARBA" id="ARBA00022679"/>
    </source>
</evidence>
<keyword evidence="1" id="KW-0808">Transferase</keyword>
<keyword evidence="4" id="KW-1185">Reference proteome</keyword>
<dbReference type="Proteomes" id="UP000663760">
    <property type="component" value="Chromosome 14"/>
</dbReference>